<evidence type="ECO:0000256" key="2">
    <source>
        <dbReference type="ARBA" id="ARBA00022448"/>
    </source>
</evidence>
<keyword evidence="3" id="KW-1003">Cell membrane</keyword>
<feature type="transmembrane region" description="Helical" evidence="7">
    <location>
        <begin position="95"/>
        <end position="116"/>
    </location>
</feature>
<evidence type="ECO:0000313" key="10">
    <source>
        <dbReference type="Proteomes" id="UP000009222"/>
    </source>
</evidence>
<dbReference type="GO" id="GO:0005886">
    <property type="term" value="C:plasma membrane"/>
    <property type="evidence" value="ECO:0007669"/>
    <property type="project" value="UniProtKB-SubCell"/>
</dbReference>
<evidence type="ECO:0000256" key="7">
    <source>
        <dbReference type="RuleBase" id="RU363032"/>
    </source>
</evidence>
<feature type="transmembrane region" description="Helical" evidence="7">
    <location>
        <begin position="162"/>
        <end position="179"/>
    </location>
</feature>
<dbReference type="RefSeq" id="WP_015711511.1">
    <property type="nucleotide sequence ID" value="NC_015577.1"/>
</dbReference>
<dbReference type="Pfam" id="PF00528">
    <property type="entry name" value="BPD_transp_1"/>
    <property type="match status" value="1"/>
</dbReference>
<dbReference type="Proteomes" id="UP000009222">
    <property type="component" value="Chromosome"/>
</dbReference>
<accession>F5YCU0</accession>
<dbReference type="PANTHER" id="PTHR30151">
    <property type="entry name" value="ALKANE SULFONATE ABC TRANSPORTER-RELATED, MEMBRANE SUBUNIT"/>
    <property type="match status" value="1"/>
</dbReference>
<evidence type="ECO:0000259" key="8">
    <source>
        <dbReference type="PROSITE" id="PS50928"/>
    </source>
</evidence>
<dbReference type="KEGG" id="taz:TREAZ_0436"/>
<organism evidence="9 10">
    <name type="scientific">Leadbettera azotonutricia (strain ATCC BAA-888 / DSM 13862 / ZAS-9)</name>
    <name type="common">Treponema azotonutricium</name>
    <dbReference type="NCBI Taxonomy" id="545695"/>
    <lineage>
        <taxon>Bacteria</taxon>
        <taxon>Pseudomonadati</taxon>
        <taxon>Spirochaetota</taxon>
        <taxon>Spirochaetia</taxon>
        <taxon>Spirochaetales</taxon>
        <taxon>Breznakiellaceae</taxon>
        <taxon>Leadbettera</taxon>
    </lineage>
</organism>
<keyword evidence="4 7" id="KW-0812">Transmembrane</keyword>
<dbReference type="AlphaFoldDB" id="F5YCU0"/>
<evidence type="ECO:0000256" key="6">
    <source>
        <dbReference type="ARBA" id="ARBA00023136"/>
    </source>
</evidence>
<dbReference type="STRING" id="545695.TREAZ_0436"/>
<reference evidence="9 10" key="2">
    <citation type="journal article" date="2011" name="ISME J.">
        <title>RNA-seq reveals cooperative metabolic interactions between two termite-gut spirochete species in co-culture.</title>
        <authorList>
            <person name="Rosenthal A.Z."/>
            <person name="Matson E.G."/>
            <person name="Eldar A."/>
            <person name="Leadbetter J.R."/>
        </authorList>
    </citation>
    <scope>NUCLEOTIDE SEQUENCE [LARGE SCALE GENOMIC DNA]</scope>
    <source>
        <strain evidence="10">ATCC BAA-888 / DSM 13862 / ZAS-9</strain>
    </source>
</reference>
<evidence type="ECO:0000256" key="4">
    <source>
        <dbReference type="ARBA" id="ARBA00022692"/>
    </source>
</evidence>
<dbReference type="PANTHER" id="PTHR30151:SF0">
    <property type="entry name" value="ABC TRANSPORTER PERMEASE PROTEIN MJ0413-RELATED"/>
    <property type="match status" value="1"/>
</dbReference>
<sequence length="246" mass="26798">MKQEKAGLWLLAGIIVLLILWQLGAFLFGSSLILPGPLPVIEKFGSLFGNPKFLTSLGFSFLRVIGGMLISVPLGLVFGIASGLDNRAGAFLKPLFSIISATPVMSVILICFLILGSEKTPVFTAFLMVFPVMAANTIEGIHQVDPKLKELFIVYRMNPKETLRYLYIPSIMPFMLGGLKSSLSLCWKVVVAAEVLVQPLRSIGTGMQQAKAQLETPELFAWTLATVLAAALTQFMLGLVIKRKKP</sequence>
<proteinExistence type="inferred from homology"/>
<gene>
    <name evidence="9" type="ordered locus">TREAZ_0436</name>
</gene>
<evidence type="ECO:0000256" key="3">
    <source>
        <dbReference type="ARBA" id="ARBA00022475"/>
    </source>
</evidence>
<dbReference type="HOGENOM" id="CLU_046113_4_2_12"/>
<feature type="transmembrane region" description="Helical" evidence="7">
    <location>
        <begin position="7"/>
        <end position="33"/>
    </location>
</feature>
<feature type="transmembrane region" description="Helical" evidence="7">
    <location>
        <begin position="219"/>
        <end position="241"/>
    </location>
</feature>
<dbReference type="EMBL" id="CP001841">
    <property type="protein sequence ID" value="AEF80508.1"/>
    <property type="molecule type" value="Genomic_DNA"/>
</dbReference>
<dbReference type="PROSITE" id="PS50928">
    <property type="entry name" value="ABC_TM1"/>
    <property type="match status" value="1"/>
</dbReference>
<dbReference type="CDD" id="cd06261">
    <property type="entry name" value="TM_PBP2"/>
    <property type="match status" value="1"/>
</dbReference>
<protein>
    <submittedName>
        <fullName evidence="9">Putative ABC transporter, permease protein</fullName>
    </submittedName>
</protein>
<comment type="similarity">
    <text evidence="7">Belongs to the binding-protein-dependent transport system permease family.</text>
</comment>
<feature type="transmembrane region" description="Helical" evidence="7">
    <location>
        <begin position="122"/>
        <end position="141"/>
    </location>
</feature>
<dbReference type="InterPro" id="IPR035906">
    <property type="entry name" value="MetI-like_sf"/>
</dbReference>
<dbReference type="InterPro" id="IPR000515">
    <property type="entry name" value="MetI-like"/>
</dbReference>
<dbReference type="OrthoDB" id="308958at2"/>
<dbReference type="Gene3D" id="1.10.3720.10">
    <property type="entry name" value="MetI-like"/>
    <property type="match status" value="1"/>
</dbReference>
<dbReference type="GO" id="GO:0055085">
    <property type="term" value="P:transmembrane transport"/>
    <property type="evidence" value="ECO:0007669"/>
    <property type="project" value="InterPro"/>
</dbReference>
<keyword evidence="5 7" id="KW-1133">Transmembrane helix</keyword>
<dbReference type="InParanoid" id="F5YCU0"/>
<dbReference type="eggNOG" id="COG0600">
    <property type="taxonomic scope" value="Bacteria"/>
</dbReference>
<keyword evidence="2 7" id="KW-0813">Transport</keyword>
<reference evidence="10" key="1">
    <citation type="submission" date="2009-12" db="EMBL/GenBank/DDBJ databases">
        <title>Complete sequence of Treponema azotonutricium strain ZAS-9.</title>
        <authorList>
            <person name="Tetu S.G."/>
            <person name="Matson E."/>
            <person name="Ren Q."/>
            <person name="Seshadri R."/>
            <person name="Elbourne L."/>
            <person name="Hassan K.A."/>
            <person name="Durkin A."/>
            <person name="Radune D."/>
            <person name="Mohamoud Y."/>
            <person name="Shay R."/>
            <person name="Jin S."/>
            <person name="Zhang X."/>
            <person name="Lucey K."/>
            <person name="Ballor N.R."/>
            <person name="Ottesen E."/>
            <person name="Rosenthal R."/>
            <person name="Allen A."/>
            <person name="Leadbetter J.R."/>
            <person name="Paulsen I.T."/>
        </authorList>
    </citation>
    <scope>NUCLEOTIDE SEQUENCE [LARGE SCALE GENOMIC DNA]</scope>
    <source>
        <strain evidence="10">ATCC BAA-888 / DSM 13862 / ZAS-9</strain>
    </source>
</reference>
<keyword evidence="6 7" id="KW-0472">Membrane</keyword>
<keyword evidence="10" id="KW-1185">Reference proteome</keyword>
<feature type="transmembrane region" description="Helical" evidence="7">
    <location>
        <begin position="53"/>
        <end position="83"/>
    </location>
</feature>
<evidence type="ECO:0000256" key="1">
    <source>
        <dbReference type="ARBA" id="ARBA00004651"/>
    </source>
</evidence>
<comment type="subcellular location">
    <subcellularLocation>
        <location evidence="1 7">Cell membrane</location>
        <topology evidence="1 7">Multi-pass membrane protein</topology>
    </subcellularLocation>
</comment>
<evidence type="ECO:0000256" key="5">
    <source>
        <dbReference type="ARBA" id="ARBA00022989"/>
    </source>
</evidence>
<dbReference type="SUPFAM" id="SSF161098">
    <property type="entry name" value="MetI-like"/>
    <property type="match status" value="1"/>
</dbReference>
<feature type="domain" description="ABC transmembrane type-1" evidence="8">
    <location>
        <begin position="53"/>
        <end position="241"/>
    </location>
</feature>
<evidence type="ECO:0000313" key="9">
    <source>
        <dbReference type="EMBL" id="AEF80508.1"/>
    </source>
</evidence>
<name>F5YCU0_LEAAZ</name>